<accession>A0A251XA13</accession>
<dbReference type="RefSeq" id="WP_086486865.1">
    <property type="nucleotide sequence ID" value="NZ_MSLT01000006.1"/>
</dbReference>
<evidence type="ECO:0008006" key="4">
    <source>
        <dbReference type="Google" id="ProtNLM"/>
    </source>
</evidence>
<protein>
    <recommendedName>
        <fullName evidence="4">Paraquat-inducible membrane protein A</fullName>
    </recommendedName>
</protein>
<dbReference type="OrthoDB" id="9800207at2"/>
<feature type="transmembrane region" description="Helical" evidence="1">
    <location>
        <begin position="49"/>
        <end position="71"/>
    </location>
</feature>
<name>A0A251XA13_9GAMM</name>
<keyword evidence="1" id="KW-0472">Membrane</keyword>
<dbReference type="AlphaFoldDB" id="A0A251XA13"/>
<gene>
    <name evidence="2" type="ORF">TPSD3_01715</name>
</gene>
<feature type="transmembrane region" description="Helical" evidence="1">
    <location>
        <begin position="142"/>
        <end position="161"/>
    </location>
</feature>
<dbReference type="Proteomes" id="UP000194798">
    <property type="component" value="Unassembled WGS sequence"/>
</dbReference>
<dbReference type="InterPro" id="IPR007498">
    <property type="entry name" value="PqiA-like"/>
</dbReference>
<proteinExistence type="predicted"/>
<keyword evidence="1" id="KW-0812">Transmembrane</keyword>
<evidence type="ECO:0000256" key="1">
    <source>
        <dbReference type="SAM" id="Phobius"/>
    </source>
</evidence>
<evidence type="ECO:0000313" key="2">
    <source>
        <dbReference type="EMBL" id="OUD15272.1"/>
    </source>
</evidence>
<reference evidence="2 3" key="1">
    <citation type="submission" date="2016-12" db="EMBL/GenBank/DDBJ databases">
        <title>Thioflexothrix psekupsii D3 genome sequencing and assembly.</title>
        <authorList>
            <person name="Fomenkov A."/>
            <person name="Vincze T."/>
            <person name="Grabovich M."/>
            <person name="Anton B.P."/>
            <person name="Dubinina G."/>
            <person name="Orlova M."/>
            <person name="Belousova E."/>
            <person name="Roberts R.J."/>
        </authorList>
    </citation>
    <scope>NUCLEOTIDE SEQUENCE [LARGE SCALE GENOMIC DNA]</scope>
    <source>
        <strain evidence="2">D3</strain>
    </source>
</reference>
<organism evidence="2 3">
    <name type="scientific">Thioflexithrix psekupsensis</name>
    <dbReference type="NCBI Taxonomy" id="1570016"/>
    <lineage>
        <taxon>Bacteria</taxon>
        <taxon>Pseudomonadati</taxon>
        <taxon>Pseudomonadota</taxon>
        <taxon>Gammaproteobacteria</taxon>
        <taxon>Thiotrichales</taxon>
        <taxon>Thioflexithrix</taxon>
    </lineage>
</organism>
<keyword evidence="1" id="KW-1133">Transmembrane helix</keyword>
<comment type="caution">
    <text evidence="2">The sequence shown here is derived from an EMBL/GenBank/DDBJ whole genome shotgun (WGS) entry which is preliminary data.</text>
</comment>
<dbReference type="EMBL" id="MSLT01000006">
    <property type="protein sequence ID" value="OUD15272.1"/>
    <property type="molecule type" value="Genomic_DNA"/>
</dbReference>
<sequence length="203" mass="23116">MPHHQDHLTSCPCCGLIQQVPELIYKRQRIRCCRCGTVLKIKTLPEKQYWVASLSAAALLFYLPAILLPIMSVEQLGHRHENSLWTGVLSLLENGNWFIAIVIFIFSMVLPLLKLSTLFMLSLNSFMMQHHHKASMYHIVELLGRWGMLDVMLVAILVAFIKMGDLVTIHIGVGLIAFSMMVLLSLIASMLFNPQQMWQSKLN</sequence>
<keyword evidence="3" id="KW-1185">Reference proteome</keyword>
<dbReference type="Pfam" id="PF04403">
    <property type="entry name" value="PqiA"/>
    <property type="match status" value="1"/>
</dbReference>
<evidence type="ECO:0000313" key="3">
    <source>
        <dbReference type="Proteomes" id="UP000194798"/>
    </source>
</evidence>
<feature type="transmembrane region" description="Helical" evidence="1">
    <location>
        <begin position="97"/>
        <end position="121"/>
    </location>
</feature>
<feature type="transmembrane region" description="Helical" evidence="1">
    <location>
        <begin position="167"/>
        <end position="192"/>
    </location>
</feature>